<accession>A0A4R5DKR9</accession>
<keyword evidence="3" id="KW-1185">Reference proteome</keyword>
<evidence type="ECO:0000256" key="1">
    <source>
        <dbReference type="SAM" id="Phobius"/>
    </source>
</evidence>
<dbReference type="EMBL" id="SMFL01000005">
    <property type="protein sequence ID" value="TDE14792.1"/>
    <property type="molecule type" value="Genomic_DNA"/>
</dbReference>
<sequence>MKKLLIINTVIILLLFIAANLPDYYSNNQLSNSLIDSFIHFEWLIFSGILMAGVLLASFLGCIPFKKIPYKHRFLRVNIFIDIVFLLFLAYTGALAMLDAKKEMDVLLVEYRIKAESDIKNGLITYETAGLPWLLDSAAEARDKKVDSIMLTYGIARRNAGCIVSGPLLRAQSYYEQLTASYLDQRNGPAWEHRMNRQIDKVRIE</sequence>
<comment type="caution">
    <text evidence="2">The sequence shown here is derived from an EMBL/GenBank/DDBJ whole genome shotgun (WGS) entry which is preliminary data.</text>
</comment>
<evidence type="ECO:0000313" key="2">
    <source>
        <dbReference type="EMBL" id="TDE14792.1"/>
    </source>
</evidence>
<dbReference type="Proteomes" id="UP000294850">
    <property type="component" value="Unassembled WGS sequence"/>
</dbReference>
<feature type="transmembrane region" description="Helical" evidence="1">
    <location>
        <begin position="77"/>
        <end position="98"/>
    </location>
</feature>
<name>A0A4R5DKR9_9BACT</name>
<proteinExistence type="predicted"/>
<gene>
    <name evidence="2" type="ORF">E0F88_16530</name>
</gene>
<protein>
    <submittedName>
        <fullName evidence="2">Uncharacterized protein</fullName>
    </submittedName>
</protein>
<organism evidence="2 3">
    <name type="scientific">Dyadobacter psychrotolerans</name>
    <dbReference type="NCBI Taxonomy" id="2541721"/>
    <lineage>
        <taxon>Bacteria</taxon>
        <taxon>Pseudomonadati</taxon>
        <taxon>Bacteroidota</taxon>
        <taxon>Cytophagia</taxon>
        <taxon>Cytophagales</taxon>
        <taxon>Spirosomataceae</taxon>
        <taxon>Dyadobacter</taxon>
    </lineage>
</organism>
<feature type="transmembrane region" description="Helical" evidence="1">
    <location>
        <begin position="43"/>
        <end position="65"/>
    </location>
</feature>
<keyword evidence="1" id="KW-0472">Membrane</keyword>
<keyword evidence="1" id="KW-1133">Transmembrane helix</keyword>
<evidence type="ECO:0000313" key="3">
    <source>
        <dbReference type="Proteomes" id="UP000294850"/>
    </source>
</evidence>
<dbReference type="RefSeq" id="WP_131959376.1">
    <property type="nucleotide sequence ID" value="NZ_SMFL01000005.1"/>
</dbReference>
<dbReference type="AlphaFoldDB" id="A0A4R5DKR9"/>
<keyword evidence="1" id="KW-0812">Transmembrane</keyword>
<dbReference type="OrthoDB" id="1350491at2"/>
<reference evidence="2 3" key="1">
    <citation type="submission" date="2019-03" db="EMBL/GenBank/DDBJ databases">
        <title>Dyadobacter AR-3-6 sp. nov., isolated from arctic soil.</title>
        <authorList>
            <person name="Chaudhary D.K."/>
        </authorList>
    </citation>
    <scope>NUCLEOTIDE SEQUENCE [LARGE SCALE GENOMIC DNA]</scope>
    <source>
        <strain evidence="2 3">AR-3-6</strain>
    </source>
</reference>